<dbReference type="Proteomes" id="UP000824193">
    <property type="component" value="Unassembled WGS sequence"/>
</dbReference>
<dbReference type="Pfam" id="PF12146">
    <property type="entry name" value="Hydrolase_4"/>
    <property type="match status" value="1"/>
</dbReference>
<dbReference type="InterPro" id="IPR022742">
    <property type="entry name" value="Hydrolase_4"/>
</dbReference>
<reference evidence="2" key="1">
    <citation type="journal article" date="2021" name="PeerJ">
        <title>Extensive microbial diversity within the chicken gut microbiome revealed by metagenomics and culture.</title>
        <authorList>
            <person name="Gilroy R."/>
            <person name="Ravi A."/>
            <person name="Getino M."/>
            <person name="Pursley I."/>
            <person name="Horton D.L."/>
            <person name="Alikhan N.F."/>
            <person name="Baker D."/>
            <person name="Gharbi K."/>
            <person name="Hall N."/>
            <person name="Watson M."/>
            <person name="Adriaenssens E.M."/>
            <person name="Foster-Nyarko E."/>
            <person name="Jarju S."/>
            <person name="Secka A."/>
            <person name="Antonio M."/>
            <person name="Oren A."/>
            <person name="Chaudhuri R.R."/>
            <person name="La Ragione R."/>
            <person name="Hildebrand F."/>
            <person name="Pallen M.J."/>
        </authorList>
    </citation>
    <scope>NUCLEOTIDE SEQUENCE</scope>
    <source>
        <strain evidence="2">2239</strain>
    </source>
</reference>
<organism evidence="2 3">
    <name type="scientific">Candidatus Allofournierella pullicola</name>
    <dbReference type="NCBI Taxonomy" id="2838596"/>
    <lineage>
        <taxon>Bacteria</taxon>
        <taxon>Bacillati</taxon>
        <taxon>Bacillota</taxon>
        <taxon>Clostridia</taxon>
        <taxon>Eubacteriales</taxon>
        <taxon>Oscillospiraceae</taxon>
        <taxon>Allofournierella</taxon>
    </lineage>
</organism>
<dbReference type="PANTHER" id="PTHR11614">
    <property type="entry name" value="PHOSPHOLIPASE-RELATED"/>
    <property type="match status" value="1"/>
</dbReference>
<accession>A0A9D2ADQ4</accession>
<reference evidence="2" key="2">
    <citation type="submission" date="2021-04" db="EMBL/GenBank/DDBJ databases">
        <authorList>
            <person name="Gilroy R."/>
        </authorList>
    </citation>
    <scope>NUCLEOTIDE SEQUENCE</scope>
    <source>
        <strain evidence="2">2239</strain>
    </source>
</reference>
<evidence type="ECO:0000259" key="1">
    <source>
        <dbReference type="Pfam" id="PF12146"/>
    </source>
</evidence>
<dbReference type="InterPro" id="IPR029058">
    <property type="entry name" value="AB_hydrolase_fold"/>
</dbReference>
<name>A0A9D2ADQ4_9FIRM</name>
<feature type="domain" description="Serine aminopeptidase S33" evidence="1">
    <location>
        <begin position="26"/>
        <end position="283"/>
    </location>
</feature>
<evidence type="ECO:0000313" key="3">
    <source>
        <dbReference type="Proteomes" id="UP000824193"/>
    </source>
</evidence>
<protein>
    <submittedName>
        <fullName evidence="2">Lysophospholipase</fullName>
    </submittedName>
</protein>
<sequence>MKSSEWTSPAHSGEGEIFSRLWAHEEPKAVLLLVHGMAEHSARYADFGSFLAQHGFAVFMNDHAGHGRSAVVQGHFADHDGWEHVLADLHRLEADARAKYPGLPVAIFGHSMGSFLTREYIARHGQGLAAAIICGTMGANPLLGFARALASLQAAVKGPKSPGKLIEALSTGGYHKQFPGEGPSAWLAADKSVQEAFEADPDCGFTFTAATYRDMFGGLAAVTGPAWAARVPKNLPVFVIAGDRDPVGANGKGPTQVYEWLKAAGLNVRLKLYPGMRHEILNEAGKAEVYEDVLEFLRAHLPAAE</sequence>
<comment type="caution">
    <text evidence="2">The sequence shown here is derived from an EMBL/GenBank/DDBJ whole genome shotgun (WGS) entry which is preliminary data.</text>
</comment>
<dbReference type="EMBL" id="DXFW01000008">
    <property type="protein sequence ID" value="HIX05112.1"/>
    <property type="molecule type" value="Genomic_DNA"/>
</dbReference>
<dbReference type="SUPFAM" id="SSF53474">
    <property type="entry name" value="alpha/beta-Hydrolases"/>
    <property type="match status" value="1"/>
</dbReference>
<evidence type="ECO:0000313" key="2">
    <source>
        <dbReference type="EMBL" id="HIX05112.1"/>
    </source>
</evidence>
<dbReference type="InterPro" id="IPR051044">
    <property type="entry name" value="MAG_DAG_Lipase"/>
</dbReference>
<gene>
    <name evidence="2" type="ORF">H9865_03230</name>
</gene>
<dbReference type="AlphaFoldDB" id="A0A9D2ADQ4"/>
<dbReference type="Gene3D" id="3.40.50.1820">
    <property type="entry name" value="alpha/beta hydrolase"/>
    <property type="match status" value="1"/>
</dbReference>
<proteinExistence type="predicted"/>